<dbReference type="InterPro" id="IPR029044">
    <property type="entry name" value="Nucleotide-diphossugar_trans"/>
</dbReference>
<dbReference type="Proteomes" id="UP000448292">
    <property type="component" value="Unassembled WGS sequence"/>
</dbReference>
<evidence type="ECO:0000313" key="2">
    <source>
        <dbReference type="Proteomes" id="UP000448292"/>
    </source>
</evidence>
<name>A0A7M3MCM8_9BACT</name>
<dbReference type="EMBL" id="QMIE01000012">
    <property type="protein sequence ID" value="TVM16214.1"/>
    <property type="molecule type" value="Genomic_DNA"/>
</dbReference>
<dbReference type="SUPFAM" id="SSF53448">
    <property type="entry name" value="Nucleotide-diphospho-sugar transferases"/>
    <property type="match status" value="1"/>
</dbReference>
<comment type="caution">
    <text evidence="1">The sequence shown here is derived from an EMBL/GenBank/DDBJ whole genome shotgun (WGS) entry which is preliminary data.</text>
</comment>
<keyword evidence="2" id="KW-1185">Reference proteome</keyword>
<organism evidence="1 2">
    <name type="scientific">Oceanidesulfovibrio indonesiensis</name>
    <dbReference type="NCBI Taxonomy" id="54767"/>
    <lineage>
        <taxon>Bacteria</taxon>
        <taxon>Pseudomonadati</taxon>
        <taxon>Thermodesulfobacteriota</taxon>
        <taxon>Desulfovibrionia</taxon>
        <taxon>Desulfovibrionales</taxon>
        <taxon>Desulfovibrionaceae</taxon>
        <taxon>Oceanidesulfovibrio</taxon>
    </lineage>
</organism>
<gene>
    <name evidence="1" type="ORF">DPQ33_12895</name>
</gene>
<protein>
    <submittedName>
        <fullName evidence="1">Glycosyl transferase family 2</fullName>
    </submittedName>
</protein>
<evidence type="ECO:0000313" key="1">
    <source>
        <dbReference type="EMBL" id="TVM16214.1"/>
    </source>
</evidence>
<accession>A0A7M3MCM8</accession>
<sequence>MDVAAARAVRMLKQTGRSRLLLLGLGDGRLARRLAAPDVLPPDVEFTVCDADPEHVRAIVVSESSGNPSRIVPEWAHPFGNKQLLVDASPQALFLLLALHGYGPDTAVIMQNQSAPPSPGLQDVRRLLASSSRHDIPSEPASSPPVIASILHPDEPGLDAFFAQTPDWARQWIVVWDAPDVPDMARRMAREHCPVPVTHLARELAGDFSAQRNACLSAVPAGHVLFLDGDERLAPESWALIPRLAAMDVAGWRLPRRTLYPDARHCKIGYGLWPDLQLRLFRTGPGVRFERPVHERVAGIEGFIGIAPATSILHHSRLLKTPDRLARKLQTFDNATQGAVSHRLAGDYPTCECAVLDAAEASWHSASLVLSADHA</sequence>
<dbReference type="GO" id="GO:0016740">
    <property type="term" value="F:transferase activity"/>
    <property type="evidence" value="ECO:0007669"/>
    <property type="project" value="UniProtKB-KW"/>
</dbReference>
<dbReference type="AlphaFoldDB" id="A0A7M3MCM8"/>
<keyword evidence="1" id="KW-0808">Transferase</keyword>
<reference evidence="1 2" key="1">
    <citation type="submission" date="2018-06" db="EMBL/GenBank/DDBJ databases">
        <title>Complete genome of Desulfovibrio indonesiensis P37SLT.</title>
        <authorList>
            <person name="Crispim J.S."/>
            <person name="Vidigal P.M.P."/>
            <person name="Silva L.C.F."/>
            <person name="Laguardia C.N."/>
            <person name="Araujo L.C."/>
            <person name="Dias R.S."/>
            <person name="Sousa M.P."/>
            <person name="Paula S.O."/>
            <person name="Silva C."/>
        </authorList>
    </citation>
    <scope>NUCLEOTIDE SEQUENCE [LARGE SCALE GENOMIC DNA]</scope>
    <source>
        <strain evidence="1 2">P37SLT</strain>
    </source>
</reference>
<proteinExistence type="predicted"/>